<sequence>MKVLRLPLLLATLSLLQTGCALIQQPVSLYRLDAGEAAAVPEQSGELAVQLNALGVAEYLRGEALLQRQADGSLVAARDARWAGPLSVELSEQVLAQLAWRLNTRKLVSEPLPAGFKPDVQVGLEITRLDSGPTQPAVLEARWRLQDRDGQLQSSRVVRLVEEHQGSPADQVRAQSQLMQRLVSQLVDEIRPITEQPVKVAEPAPKPAPPKPPGATERGPLMPVPIRTDVEVFRF</sequence>
<feature type="signal peptide" evidence="2">
    <location>
        <begin position="1"/>
        <end position="23"/>
    </location>
</feature>
<dbReference type="SUPFAM" id="SSF159594">
    <property type="entry name" value="XCC0632-like"/>
    <property type="match status" value="1"/>
</dbReference>
<accession>A0A2T5P8S4</accession>
<dbReference type="Gene3D" id="3.40.50.10610">
    <property type="entry name" value="ABC-type transport auxiliary lipoprotein component"/>
    <property type="match status" value="1"/>
</dbReference>
<gene>
    <name evidence="4" type="ORF">DBO85_12220</name>
</gene>
<dbReference type="OrthoDB" id="7025370at2"/>
<evidence type="ECO:0000313" key="5">
    <source>
        <dbReference type="Proteomes" id="UP000244064"/>
    </source>
</evidence>
<feature type="region of interest" description="Disordered" evidence="1">
    <location>
        <begin position="197"/>
        <end position="223"/>
    </location>
</feature>
<dbReference type="Pfam" id="PF03886">
    <property type="entry name" value="ABC_trans_aux"/>
    <property type="match status" value="1"/>
</dbReference>
<dbReference type="AlphaFoldDB" id="A0A2T5P8S4"/>
<feature type="chain" id="PRO_5015543142" description="ABC-type transport auxiliary lipoprotein component domain-containing protein" evidence="2">
    <location>
        <begin position="24"/>
        <end position="235"/>
    </location>
</feature>
<dbReference type="Proteomes" id="UP000244064">
    <property type="component" value="Unassembled WGS sequence"/>
</dbReference>
<dbReference type="InterPro" id="IPR005586">
    <property type="entry name" value="ABC_trans_aux"/>
</dbReference>
<evidence type="ECO:0000259" key="3">
    <source>
        <dbReference type="Pfam" id="PF03886"/>
    </source>
</evidence>
<keyword evidence="5" id="KW-1185">Reference proteome</keyword>
<evidence type="ECO:0000313" key="4">
    <source>
        <dbReference type="EMBL" id="PTU74117.1"/>
    </source>
</evidence>
<organism evidence="4 5">
    <name type="scientific">Pseudomonas mangrovi</name>
    <dbReference type="NCBI Taxonomy" id="2161748"/>
    <lineage>
        <taxon>Bacteria</taxon>
        <taxon>Pseudomonadati</taxon>
        <taxon>Pseudomonadota</taxon>
        <taxon>Gammaproteobacteria</taxon>
        <taxon>Pseudomonadales</taxon>
        <taxon>Pseudomonadaceae</taxon>
        <taxon>Pseudomonas</taxon>
    </lineage>
</organism>
<evidence type="ECO:0000256" key="2">
    <source>
        <dbReference type="SAM" id="SignalP"/>
    </source>
</evidence>
<dbReference type="RefSeq" id="WP_108107551.1">
    <property type="nucleotide sequence ID" value="NZ_QASN01000019.1"/>
</dbReference>
<feature type="compositionally biased region" description="Pro residues" evidence="1">
    <location>
        <begin position="204"/>
        <end position="213"/>
    </location>
</feature>
<comment type="caution">
    <text evidence="4">The sequence shown here is derived from an EMBL/GenBank/DDBJ whole genome shotgun (WGS) entry which is preliminary data.</text>
</comment>
<reference evidence="4 5" key="1">
    <citation type="submission" date="2018-04" db="EMBL/GenBank/DDBJ databases">
        <title>Pseudomonas sp. nov., isolated from mangrove soil.</title>
        <authorList>
            <person name="Chen C."/>
        </authorList>
    </citation>
    <scope>NUCLEOTIDE SEQUENCE [LARGE SCALE GENOMIC DNA]</scope>
    <source>
        <strain evidence="4 5">TC-11</strain>
    </source>
</reference>
<keyword evidence="2" id="KW-0732">Signal</keyword>
<dbReference type="EMBL" id="QASN01000019">
    <property type="protein sequence ID" value="PTU74117.1"/>
    <property type="molecule type" value="Genomic_DNA"/>
</dbReference>
<evidence type="ECO:0000256" key="1">
    <source>
        <dbReference type="SAM" id="MobiDB-lite"/>
    </source>
</evidence>
<proteinExistence type="predicted"/>
<feature type="domain" description="ABC-type transport auxiliary lipoprotein component" evidence="3">
    <location>
        <begin position="30"/>
        <end position="186"/>
    </location>
</feature>
<protein>
    <recommendedName>
        <fullName evidence="3">ABC-type transport auxiliary lipoprotein component domain-containing protein</fullName>
    </recommendedName>
</protein>
<name>A0A2T5P8S4_9PSED</name>